<sequence length="205" mass="23348">MCPETKDSDPNLIQVEGSLPILNKDPLNNCNLVNLLLDSRYNEYEPVQIDAQEKSGYTPLHLAVRYSKKEVAALLLGRDANPNLPNMLGFTPLHICLSVNNLNFMRIFFKIYSVKYQLVQVNAQDKSGETSLHSALRFGNDRTVEFLLRAGANPNLANEEGLTTLHFICMRDNDDDLIEVFFKVNDNIQQTVQVKRRSNDHDIIR</sequence>
<accession>A0ABD2X337</accession>
<dbReference type="SMART" id="SM00248">
    <property type="entry name" value="ANK"/>
    <property type="match status" value="4"/>
</dbReference>
<reference evidence="4 5" key="1">
    <citation type="journal article" date="2024" name="bioRxiv">
        <title>A reference genome for Trichogramma kaykai: A tiny desert-dwelling parasitoid wasp with competing sex-ratio distorters.</title>
        <authorList>
            <person name="Culotta J."/>
            <person name="Lindsey A.R."/>
        </authorList>
    </citation>
    <scope>NUCLEOTIDE SEQUENCE [LARGE SCALE GENOMIC DNA]</scope>
    <source>
        <strain evidence="4 5">KSX58</strain>
    </source>
</reference>
<dbReference type="PROSITE" id="PS50088">
    <property type="entry name" value="ANK_REPEAT"/>
    <property type="match status" value="2"/>
</dbReference>
<keyword evidence="5" id="KW-1185">Reference proteome</keyword>
<name>A0ABD2X337_9HYME</name>
<dbReference type="AlphaFoldDB" id="A0ABD2X337"/>
<evidence type="ECO:0000313" key="5">
    <source>
        <dbReference type="Proteomes" id="UP001627154"/>
    </source>
</evidence>
<evidence type="ECO:0000256" key="1">
    <source>
        <dbReference type="ARBA" id="ARBA00022737"/>
    </source>
</evidence>
<keyword evidence="2 3" id="KW-0040">ANK repeat</keyword>
<dbReference type="Gene3D" id="1.25.40.20">
    <property type="entry name" value="Ankyrin repeat-containing domain"/>
    <property type="match status" value="2"/>
</dbReference>
<dbReference type="EMBL" id="JBJJXI010000055">
    <property type="protein sequence ID" value="KAL3399595.1"/>
    <property type="molecule type" value="Genomic_DNA"/>
</dbReference>
<comment type="caution">
    <text evidence="4">The sequence shown here is derived from an EMBL/GenBank/DDBJ whole genome shotgun (WGS) entry which is preliminary data.</text>
</comment>
<dbReference type="PROSITE" id="PS50297">
    <property type="entry name" value="ANK_REP_REGION"/>
    <property type="match status" value="2"/>
</dbReference>
<protein>
    <submittedName>
        <fullName evidence="4">Uncharacterized protein</fullName>
    </submittedName>
</protein>
<dbReference type="Pfam" id="PF12796">
    <property type="entry name" value="Ank_2"/>
    <property type="match status" value="2"/>
</dbReference>
<evidence type="ECO:0000313" key="4">
    <source>
        <dbReference type="EMBL" id="KAL3399595.1"/>
    </source>
</evidence>
<proteinExistence type="predicted"/>
<dbReference type="PANTHER" id="PTHR24124:SF14">
    <property type="entry name" value="CHROMOSOME UNDETERMINED SCAFFOLD_25, WHOLE GENOME SHOTGUN SEQUENCE"/>
    <property type="match status" value="1"/>
</dbReference>
<organism evidence="4 5">
    <name type="scientific">Trichogramma kaykai</name>
    <dbReference type="NCBI Taxonomy" id="54128"/>
    <lineage>
        <taxon>Eukaryota</taxon>
        <taxon>Metazoa</taxon>
        <taxon>Ecdysozoa</taxon>
        <taxon>Arthropoda</taxon>
        <taxon>Hexapoda</taxon>
        <taxon>Insecta</taxon>
        <taxon>Pterygota</taxon>
        <taxon>Neoptera</taxon>
        <taxon>Endopterygota</taxon>
        <taxon>Hymenoptera</taxon>
        <taxon>Apocrita</taxon>
        <taxon>Proctotrupomorpha</taxon>
        <taxon>Chalcidoidea</taxon>
        <taxon>Trichogrammatidae</taxon>
        <taxon>Trichogramma</taxon>
    </lineage>
</organism>
<dbReference type="PRINTS" id="PR01415">
    <property type="entry name" value="ANKYRIN"/>
</dbReference>
<keyword evidence="1" id="KW-0677">Repeat</keyword>
<evidence type="ECO:0000256" key="2">
    <source>
        <dbReference type="ARBA" id="ARBA00023043"/>
    </source>
</evidence>
<dbReference type="SUPFAM" id="SSF48403">
    <property type="entry name" value="Ankyrin repeat"/>
    <property type="match status" value="1"/>
</dbReference>
<gene>
    <name evidence="4" type="ORF">TKK_006863</name>
</gene>
<dbReference type="InterPro" id="IPR036770">
    <property type="entry name" value="Ankyrin_rpt-contain_sf"/>
</dbReference>
<evidence type="ECO:0000256" key="3">
    <source>
        <dbReference type="PROSITE-ProRule" id="PRU00023"/>
    </source>
</evidence>
<feature type="repeat" description="ANK" evidence="3">
    <location>
        <begin position="55"/>
        <end position="87"/>
    </location>
</feature>
<dbReference type="Proteomes" id="UP001627154">
    <property type="component" value="Unassembled WGS sequence"/>
</dbReference>
<dbReference type="PANTHER" id="PTHR24124">
    <property type="entry name" value="ANKYRIN REPEAT FAMILY A"/>
    <property type="match status" value="1"/>
</dbReference>
<dbReference type="InterPro" id="IPR002110">
    <property type="entry name" value="Ankyrin_rpt"/>
</dbReference>
<feature type="repeat" description="ANK" evidence="3">
    <location>
        <begin position="127"/>
        <end position="159"/>
    </location>
</feature>